<dbReference type="Proteomes" id="UP000693672">
    <property type="component" value="Unassembled WGS sequence"/>
</dbReference>
<protein>
    <submittedName>
        <fullName evidence="1">L-proline trans-4-hydroxylase</fullName>
        <ecNumber evidence="1">1.14.11.57</ecNumber>
    </submittedName>
</protein>
<comment type="caution">
    <text evidence="1">The sequence shown here is derived from an EMBL/GenBank/DDBJ whole genome shotgun (WGS) entry which is preliminary data.</text>
</comment>
<dbReference type="RefSeq" id="WP_218092242.1">
    <property type="nucleotide sequence ID" value="NZ_CAJVAS010000009.1"/>
</dbReference>
<dbReference type="EC" id="1.14.11.57" evidence="1"/>
<sequence length="247" mass="27734">MLSYKQVMDYERDGYVIVEGVFTQDEVDRMIDAVENGDRVSRTKHIGQADTSGKNSNLAIWHELGDDIWSAASIAPRVVHPVRMLLREDAAFFHGKVMLKEARTGGAWEWHQDYGYWYNQGFIFPTMISAFVALDEATIENGCLQVLRGSHLLGRIDHGKVGSQVGVEPTRLAQIESMFERVHCQLKPGSVLFFHSNLLHASAANESDRHRRSFIMCYSAVSNPQITKNRTVWRPSCPVGAEGAILA</sequence>
<keyword evidence="2" id="KW-1185">Reference proteome</keyword>
<dbReference type="GO" id="GO:0005506">
    <property type="term" value="F:iron ion binding"/>
    <property type="evidence" value="ECO:0007669"/>
    <property type="project" value="UniProtKB-ARBA"/>
</dbReference>
<evidence type="ECO:0000313" key="2">
    <source>
        <dbReference type="Proteomes" id="UP000693672"/>
    </source>
</evidence>
<accession>A0A916NJ66</accession>
<dbReference type="PANTHER" id="PTHR20883:SF48">
    <property type="entry name" value="ECTOINE DIOXYGENASE"/>
    <property type="match status" value="1"/>
</dbReference>
<organism evidence="1 2">
    <name type="scientific">Paenibacillus solanacearum</name>
    <dbReference type="NCBI Taxonomy" id="2048548"/>
    <lineage>
        <taxon>Bacteria</taxon>
        <taxon>Bacillati</taxon>
        <taxon>Bacillota</taxon>
        <taxon>Bacilli</taxon>
        <taxon>Bacillales</taxon>
        <taxon>Paenibacillaceae</taxon>
        <taxon>Paenibacillus</taxon>
    </lineage>
</organism>
<evidence type="ECO:0000313" key="1">
    <source>
        <dbReference type="EMBL" id="CAG7622888.1"/>
    </source>
</evidence>
<dbReference type="EMBL" id="CAJVAS010000009">
    <property type="protein sequence ID" value="CAG7622888.1"/>
    <property type="molecule type" value="Genomic_DNA"/>
</dbReference>
<dbReference type="AlphaFoldDB" id="A0A916NJ66"/>
<dbReference type="Pfam" id="PF05721">
    <property type="entry name" value="PhyH"/>
    <property type="match status" value="1"/>
</dbReference>
<keyword evidence="1" id="KW-0560">Oxidoreductase</keyword>
<dbReference type="GO" id="GO:0016706">
    <property type="term" value="F:2-oxoglutarate-dependent dioxygenase activity"/>
    <property type="evidence" value="ECO:0007669"/>
    <property type="project" value="UniProtKB-ARBA"/>
</dbReference>
<dbReference type="PANTHER" id="PTHR20883">
    <property type="entry name" value="PHYTANOYL-COA DIOXYGENASE DOMAIN CONTAINING 1"/>
    <property type="match status" value="1"/>
</dbReference>
<reference evidence="1" key="1">
    <citation type="submission" date="2021-06" db="EMBL/GenBank/DDBJ databases">
        <authorList>
            <person name="Criscuolo A."/>
        </authorList>
    </citation>
    <scope>NUCLEOTIDE SEQUENCE</scope>
    <source>
        <strain evidence="1">CIP111600</strain>
    </source>
</reference>
<proteinExistence type="predicted"/>
<dbReference type="InterPro" id="IPR008775">
    <property type="entry name" value="Phytyl_CoA_dOase-like"/>
</dbReference>
<gene>
    <name evidence="1" type="ORF">PAESOLCIP111_02455</name>
</gene>
<name>A0A916NJ66_9BACL</name>